<dbReference type="SUPFAM" id="SSF55486">
    <property type="entry name" value="Metalloproteases ('zincins'), catalytic domain"/>
    <property type="match status" value="1"/>
</dbReference>
<dbReference type="RefSeq" id="WP_096056997.1">
    <property type="nucleotide sequence ID" value="NZ_CP023344.1"/>
</dbReference>
<evidence type="ECO:0000256" key="7">
    <source>
        <dbReference type="SAM" id="MobiDB-lite"/>
    </source>
</evidence>
<dbReference type="SUPFAM" id="SSF48726">
    <property type="entry name" value="Immunoglobulin"/>
    <property type="match status" value="1"/>
</dbReference>
<feature type="repeat" description="NHL" evidence="6">
    <location>
        <begin position="684"/>
        <end position="714"/>
    </location>
</feature>
<dbReference type="InterPro" id="IPR024079">
    <property type="entry name" value="MetalloPept_cat_dom_sf"/>
</dbReference>
<evidence type="ECO:0000256" key="2">
    <source>
        <dbReference type="ARBA" id="ARBA00022723"/>
    </source>
</evidence>
<protein>
    <recommendedName>
        <fullName evidence="8">Ig-like domain-containing protein</fullName>
    </recommendedName>
</protein>
<evidence type="ECO:0000256" key="4">
    <source>
        <dbReference type="ARBA" id="ARBA00022801"/>
    </source>
</evidence>
<dbReference type="CDD" id="cd14953">
    <property type="entry name" value="NHL_like_1"/>
    <property type="match status" value="1"/>
</dbReference>
<dbReference type="GO" id="GO:0004222">
    <property type="term" value="F:metalloendopeptidase activity"/>
    <property type="evidence" value="ECO:0007669"/>
    <property type="project" value="InterPro"/>
</dbReference>
<dbReference type="InterPro" id="IPR013783">
    <property type="entry name" value="Ig-like_fold"/>
</dbReference>
<evidence type="ECO:0000256" key="1">
    <source>
        <dbReference type="ARBA" id="ARBA00022670"/>
    </source>
</evidence>
<accession>A0A290QAU9</accession>
<evidence type="ECO:0000256" key="3">
    <source>
        <dbReference type="ARBA" id="ARBA00022737"/>
    </source>
</evidence>
<dbReference type="Pfam" id="PF13927">
    <property type="entry name" value="Ig_3"/>
    <property type="match status" value="1"/>
</dbReference>
<proteinExistence type="predicted"/>
<dbReference type="GO" id="GO:0031012">
    <property type="term" value="C:extracellular matrix"/>
    <property type="evidence" value="ECO:0007669"/>
    <property type="project" value="InterPro"/>
</dbReference>
<dbReference type="InterPro" id="IPR007110">
    <property type="entry name" value="Ig-like_dom"/>
</dbReference>
<dbReference type="EMBL" id="CP023344">
    <property type="protein sequence ID" value="ATC65367.1"/>
    <property type="molecule type" value="Genomic_DNA"/>
</dbReference>
<dbReference type="Gene3D" id="2.120.10.30">
    <property type="entry name" value="TolB, C-terminal domain"/>
    <property type="match status" value="3"/>
</dbReference>
<dbReference type="InterPro" id="IPR001258">
    <property type="entry name" value="NHL_repeat"/>
</dbReference>
<dbReference type="PROSITE" id="PS50835">
    <property type="entry name" value="IG_LIKE"/>
    <property type="match status" value="1"/>
</dbReference>
<dbReference type="InterPro" id="IPR006026">
    <property type="entry name" value="Peptidase_Metallo"/>
</dbReference>
<feature type="domain" description="Ig-like" evidence="8">
    <location>
        <begin position="345"/>
        <end position="424"/>
    </location>
</feature>
<keyword evidence="10" id="KW-1185">Reference proteome</keyword>
<gene>
    <name evidence="9" type="ORF">CMV30_16240</name>
</gene>
<name>A0A290QAU9_9BACT</name>
<dbReference type="InterPro" id="IPR036179">
    <property type="entry name" value="Ig-like_dom_sf"/>
</dbReference>
<reference evidence="9 10" key="1">
    <citation type="submission" date="2017-09" db="EMBL/GenBank/DDBJ databases">
        <title>Complete genome sequence of Verrucomicrobial strain HZ-65, isolated from freshwater.</title>
        <authorList>
            <person name="Choi A."/>
        </authorList>
    </citation>
    <scope>NUCLEOTIDE SEQUENCE [LARGE SCALE GENOMIC DNA]</scope>
    <source>
        <strain evidence="9 10">HZ-65</strain>
    </source>
</reference>
<keyword evidence="3" id="KW-0677">Repeat</keyword>
<keyword evidence="4" id="KW-0378">Hydrolase</keyword>
<dbReference type="OrthoDB" id="252952at2"/>
<dbReference type="SMART" id="SM00235">
    <property type="entry name" value="ZnMc"/>
    <property type="match status" value="1"/>
</dbReference>
<evidence type="ECO:0000313" key="9">
    <source>
        <dbReference type="EMBL" id="ATC65367.1"/>
    </source>
</evidence>
<dbReference type="Proteomes" id="UP000217265">
    <property type="component" value="Chromosome"/>
</dbReference>
<dbReference type="PROSITE" id="PS51125">
    <property type="entry name" value="NHL"/>
    <property type="match status" value="1"/>
</dbReference>
<keyword evidence="2" id="KW-0479">Metal-binding</keyword>
<dbReference type="Pfam" id="PF00413">
    <property type="entry name" value="Peptidase_M10"/>
    <property type="match status" value="1"/>
</dbReference>
<evidence type="ECO:0000256" key="6">
    <source>
        <dbReference type="PROSITE-ProRule" id="PRU00504"/>
    </source>
</evidence>
<dbReference type="Gene3D" id="3.40.390.10">
    <property type="entry name" value="Collagenase (Catalytic Domain)"/>
    <property type="match status" value="1"/>
</dbReference>
<dbReference type="KEGG" id="vbh:CMV30_16240"/>
<dbReference type="SMART" id="SM00409">
    <property type="entry name" value="IG"/>
    <property type="match status" value="1"/>
</dbReference>
<dbReference type="GO" id="GO:0008270">
    <property type="term" value="F:zinc ion binding"/>
    <property type="evidence" value="ECO:0007669"/>
    <property type="project" value="InterPro"/>
</dbReference>
<dbReference type="InterPro" id="IPR001818">
    <property type="entry name" value="Pept_M10_metallopeptidase"/>
</dbReference>
<dbReference type="PRINTS" id="PR00138">
    <property type="entry name" value="MATRIXIN"/>
</dbReference>
<dbReference type="AlphaFoldDB" id="A0A290QAU9"/>
<dbReference type="GO" id="GO:0006508">
    <property type="term" value="P:proteolysis"/>
    <property type="evidence" value="ECO:0007669"/>
    <property type="project" value="UniProtKB-KW"/>
</dbReference>
<dbReference type="SUPFAM" id="SSF101898">
    <property type="entry name" value="NHL repeat"/>
    <property type="match status" value="1"/>
</dbReference>
<organism evidence="9 10">
    <name type="scientific">Nibricoccus aquaticus</name>
    <dbReference type="NCBI Taxonomy" id="2576891"/>
    <lineage>
        <taxon>Bacteria</taxon>
        <taxon>Pseudomonadati</taxon>
        <taxon>Verrucomicrobiota</taxon>
        <taxon>Opitutia</taxon>
        <taxon>Opitutales</taxon>
        <taxon>Opitutaceae</taxon>
        <taxon>Nibricoccus</taxon>
    </lineage>
</organism>
<keyword evidence="5" id="KW-0862">Zinc</keyword>
<dbReference type="Pfam" id="PF01436">
    <property type="entry name" value="NHL"/>
    <property type="match status" value="4"/>
</dbReference>
<dbReference type="InterPro" id="IPR003599">
    <property type="entry name" value="Ig_sub"/>
</dbReference>
<evidence type="ECO:0000256" key="5">
    <source>
        <dbReference type="ARBA" id="ARBA00022833"/>
    </source>
</evidence>
<evidence type="ECO:0000313" key="10">
    <source>
        <dbReference type="Proteomes" id="UP000217265"/>
    </source>
</evidence>
<feature type="compositionally biased region" description="Pro residues" evidence="7">
    <location>
        <begin position="843"/>
        <end position="852"/>
    </location>
</feature>
<dbReference type="InterPro" id="IPR011042">
    <property type="entry name" value="6-blade_b-propeller_TolB-like"/>
</dbReference>
<evidence type="ECO:0000259" key="8">
    <source>
        <dbReference type="PROSITE" id="PS50835"/>
    </source>
</evidence>
<feature type="region of interest" description="Disordered" evidence="7">
    <location>
        <begin position="835"/>
        <end position="861"/>
    </location>
</feature>
<dbReference type="InterPro" id="IPR021190">
    <property type="entry name" value="Pept_M10A"/>
</dbReference>
<sequence length="888" mass="90182">MNFRQLLSSLLLTLFAVTTGWSFDFIRNDNTGLPIKWPAGNVPFVIALGTSSTLSDGNTHNSSAQFAMQLWNTQLGAVQLQSQSVAPRPAGNNNDLNELVFSSTVFGTAFDPNVLAVATTWALGNERTEADIIFNTARTWDSYRGPTRGSSVDLQRVAIHELGHALGLDHPDEATPAQSVSAIMNSRISGIDTLTADDIAGAQRLYGPPGIPANDAFVNAITLTGNSASVTGFNTNATKQSGEPLHAGATGGRSVWWRWTAPSTGTVTLNTQGSVFDTTLGVYTGASVNALASIASNDDLQNGVVQYSTVTFTATAATTYSFAVDGFNADSGAISLNLAFTATSPVITAQPAGQSVTPGANVTLSVTATGPSLTYQWSRNATPISGATSATYTLTNIQPIQAGDFQVTVTNPAGSVTSNTAAIAVFIPVADQAVTSGRSIAFFAGAGGSFQWQISTNNGASWTDLANNSTYSGTQSPTLTLTAAPTSLSGALFRPVSNASGVITPGASFTLTVTTAFVPNPTGLVFDTSGNLIVADASLNTLQKISPTGVVSAFTGTSGQAGSTNGTGAAARFNQPSGLARSSTGVIHLSDTGNATLRQIAADATVTTFAGSPGSRGNTDATGSSATFSSPIGLAFDASGNLVVADRMNHTLRRITPAGATSTFAGAAGVSGTTNSATPASARFNNPSAVAIDSTGNLYVADTFNHTIRKITPAGLVTTFAGVEQSSGTADGTGSAALFNNPTGLALDSSGNLYVADTANATIRRITPTGTVSTFAGLPSISGHKNSDGTAGNDAWFNQPQALAFDTSGNLYVADTGNAAIRKITPARVVTTLALNDGSTPSTPNPATPSTPAPASSGGGGGGSPSAYFLTALALLTLLRLQSRAHCP</sequence>
<dbReference type="PANTHER" id="PTHR13833">
    <property type="match status" value="1"/>
</dbReference>
<dbReference type="PANTHER" id="PTHR13833:SF71">
    <property type="entry name" value="NHL DOMAIN-CONTAINING PROTEIN"/>
    <property type="match status" value="1"/>
</dbReference>
<keyword evidence="1" id="KW-0645">Protease</keyword>
<dbReference type="Gene3D" id="2.60.40.10">
    <property type="entry name" value="Immunoglobulins"/>
    <property type="match status" value="1"/>
</dbReference>